<dbReference type="EMBL" id="ACGS02000046">
    <property type="protein sequence ID" value="EFZ34026.1"/>
    <property type="molecule type" value="Genomic_DNA"/>
</dbReference>
<dbReference type="AlphaFoldDB" id="E7FSK8"/>
<comment type="caution">
    <text evidence="1">The sequence shown here is derived from an EMBL/GenBank/DDBJ whole genome shotgun (WGS) entry which is preliminary data.</text>
</comment>
<proteinExistence type="predicted"/>
<evidence type="ECO:0000313" key="2">
    <source>
        <dbReference type="Proteomes" id="UP000004099"/>
    </source>
</evidence>
<protein>
    <submittedName>
        <fullName evidence="1">Uncharacterized protein</fullName>
    </submittedName>
</protein>
<organism evidence="1 2">
    <name type="scientific">Ligilactobacillus ruminis ATCC 25644</name>
    <dbReference type="NCBI Taxonomy" id="525362"/>
    <lineage>
        <taxon>Bacteria</taxon>
        <taxon>Bacillati</taxon>
        <taxon>Bacillota</taxon>
        <taxon>Bacilli</taxon>
        <taxon>Lactobacillales</taxon>
        <taxon>Lactobacillaceae</taxon>
        <taxon>Ligilactobacillus</taxon>
    </lineage>
</organism>
<name>E7FSK8_9LACO</name>
<dbReference type="HOGENOM" id="CLU_3235369_0_0_9"/>
<reference evidence="1 2" key="1">
    <citation type="submission" date="2011-01" db="EMBL/GenBank/DDBJ databases">
        <authorList>
            <person name="Muzny D."/>
            <person name="Qin X."/>
            <person name="Buhay C."/>
            <person name="Dugan-Rocha S."/>
            <person name="Ding Y."/>
            <person name="Chen G."/>
            <person name="Hawes A."/>
            <person name="Holder M."/>
            <person name="Jhangiani S."/>
            <person name="Johnson A."/>
            <person name="Khan Z."/>
            <person name="Li Z."/>
            <person name="Liu W."/>
            <person name="Liu X."/>
            <person name="Perez L."/>
            <person name="Shen H."/>
            <person name="Wang Q."/>
            <person name="Watt J."/>
            <person name="Xi L."/>
            <person name="Xin Y."/>
            <person name="Zhou J."/>
            <person name="Deng J."/>
            <person name="Jiang H."/>
            <person name="Liu Y."/>
            <person name="Qu J."/>
            <person name="Song X.-Z."/>
            <person name="Zhang L."/>
            <person name="Villasana D."/>
            <person name="Johnson A."/>
            <person name="Liu J."/>
            <person name="Liyanage D."/>
            <person name="Lorensuhewa L."/>
            <person name="Robinson T."/>
            <person name="Song A."/>
            <person name="Song B.-B."/>
            <person name="Dinh H."/>
            <person name="Thornton R."/>
            <person name="Coyle M."/>
            <person name="Francisco L."/>
            <person name="Jackson L."/>
            <person name="Javaid M."/>
            <person name="Korchina V."/>
            <person name="Kovar C."/>
            <person name="Mata R."/>
            <person name="Mathew T."/>
            <person name="Ngo R."/>
            <person name="Nguyen L."/>
            <person name="Nguyen N."/>
            <person name="Okwuonu G."/>
            <person name="Ongeri F."/>
            <person name="Pham C."/>
            <person name="Simmons D."/>
            <person name="Wilczek-Boney K."/>
            <person name="Hale W."/>
            <person name="Jakkamsetti A."/>
            <person name="Pham P."/>
            <person name="Ruth R."/>
            <person name="San Lucas F."/>
            <person name="Warren J."/>
            <person name="Zhang J."/>
            <person name="Zhao Z."/>
            <person name="Zhou C."/>
            <person name="Zhu D."/>
            <person name="Lee S."/>
            <person name="Bess C."/>
            <person name="Blankenburg K."/>
            <person name="Forbes L."/>
            <person name="Fu Q."/>
            <person name="Gubbala S."/>
            <person name="Hirani K."/>
            <person name="Jayaseelan J.C."/>
            <person name="Lara F."/>
            <person name="Munidasa M."/>
            <person name="Palculict T."/>
            <person name="Patil S."/>
            <person name="Pu L.-L."/>
            <person name="Saada N."/>
            <person name="Tang L."/>
            <person name="Weissenberger G."/>
            <person name="Zhu Y."/>
            <person name="Hemphill L."/>
            <person name="Shang Y."/>
            <person name="Youmans B."/>
            <person name="Ayvaz T."/>
            <person name="Ross M."/>
            <person name="Santibanez J."/>
            <person name="Aqrawi P."/>
            <person name="Gross S."/>
            <person name="Joshi V."/>
            <person name="Fowler G."/>
            <person name="Nazareth L."/>
            <person name="Reid J."/>
            <person name="Worley K."/>
            <person name="Petrosino J."/>
            <person name="Highlander S."/>
            <person name="Gibbs R."/>
        </authorList>
    </citation>
    <scope>NUCLEOTIDE SEQUENCE [LARGE SCALE GENOMIC DNA]</scope>
    <source>
        <strain evidence="1 2">ATCC 25644</strain>
    </source>
</reference>
<gene>
    <name evidence="1" type="ORF">HMPREF0542_11885</name>
</gene>
<accession>E7FSK8</accession>
<dbReference type="Proteomes" id="UP000004099">
    <property type="component" value="Unassembled WGS sequence"/>
</dbReference>
<evidence type="ECO:0000313" key="1">
    <source>
        <dbReference type="EMBL" id="EFZ34026.1"/>
    </source>
</evidence>
<sequence length="43" mass="5098">MPGNSEFLLMIHNKFDVQSSKSKEKEEVSRNDNLLNLFYFSLF</sequence>